<name>A0A8H2WXI6_9AGAM</name>
<reference evidence="1" key="1">
    <citation type="submission" date="2021-01" db="EMBL/GenBank/DDBJ databases">
        <authorList>
            <person name="Kaushik A."/>
        </authorList>
    </citation>
    <scope>NUCLEOTIDE SEQUENCE</scope>
    <source>
        <strain evidence="1">AG3-T5</strain>
    </source>
</reference>
<sequence>MAKPALFAGCSCSPMFCSYSEADTRLALWENKQLMVQGREIHPAQQPEKFTAKAEELSHSSKVLSELGRLDEAFAASQEAAELYQRVLGISILDETTDTDPRCTCESMEHRLVKGYHQVYV</sequence>
<dbReference type="Proteomes" id="UP000663841">
    <property type="component" value="Unassembled WGS sequence"/>
</dbReference>
<gene>
    <name evidence="1" type="ORF">RDB_LOCUS21005</name>
</gene>
<comment type="caution">
    <text evidence="1">The sequence shown here is derived from an EMBL/GenBank/DDBJ whole genome shotgun (WGS) entry which is preliminary data.</text>
</comment>
<evidence type="ECO:0000313" key="1">
    <source>
        <dbReference type="EMBL" id="CAE6410513.1"/>
    </source>
</evidence>
<organism evidence="1 2">
    <name type="scientific">Rhizoctonia solani</name>
    <dbReference type="NCBI Taxonomy" id="456999"/>
    <lineage>
        <taxon>Eukaryota</taxon>
        <taxon>Fungi</taxon>
        <taxon>Dikarya</taxon>
        <taxon>Basidiomycota</taxon>
        <taxon>Agaricomycotina</taxon>
        <taxon>Agaricomycetes</taxon>
        <taxon>Cantharellales</taxon>
        <taxon>Ceratobasidiaceae</taxon>
        <taxon>Rhizoctonia</taxon>
    </lineage>
</organism>
<dbReference type="EMBL" id="CAJMWW010000062">
    <property type="protein sequence ID" value="CAE6410513.1"/>
    <property type="molecule type" value="Genomic_DNA"/>
</dbReference>
<proteinExistence type="predicted"/>
<evidence type="ECO:0000313" key="2">
    <source>
        <dbReference type="Proteomes" id="UP000663841"/>
    </source>
</evidence>
<dbReference type="AlphaFoldDB" id="A0A8H2WXI6"/>
<protein>
    <submittedName>
        <fullName evidence="1">Uncharacterized protein</fullName>
    </submittedName>
</protein>
<accession>A0A8H2WXI6</accession>